<dbReference type="Pfam" id="PF07859">
    <property type="entry name" value="Abhydrolase_3"/>
    <property type="match status" value="1"/>
</dbReference>
<dbReference type="RefSeq" id="WP_188708010.1">
    <property type="nucleotide sequence ID" value="NZ_BMIG01000005.1"/>
</dbReference>
<evidence type="ECO:0000256" key="1">
    <source>
        <dbReference type="ARBA" id="ARBA00022801"/>
    </source>
</evidence>
<dbReference type="Proteomes" id="UP000620596">
    <property type="component" value="Unassembled WGS sequence"/>
</dbReference>
<reference evidence="3" key="2">
    <citation type="submission" date="2020-09" db="EMBL/GenBank/DDBJ databases">
        <authorList>
            <person name="Sun Q."/>
            <person name="Zhou Y."/>
        </authorList>
    </citation>
    <scope>NUCLEOTIDE SEQUENCE</scope>
    <source>
        <strain evidence="3">CGMCC 1.15322</strain>
    </source>
</reference>
<dbReference type="InterPro" id="IPR013094">
    <property type="entry name" value="AB_hydrolase_3"/>
</dbReference>
<dbReference type="PANTHER" id="PTHR48081:SF33">
    <property type="entry name" value="KYNURENINE FORMAMIDASE"/>
    <property type="match status" value="1"/>
</dbReference>
<dbReference type="PANTHER" id="PTHR48081">
    <property type="entry name" value="AB HYDROLASE SUPERFAMILY PROTEIN C4A8.06C"/>
    <property type="match status" value="1"/>
</dbReference>
<comment type="caution">
    <text evidence="3">The sequence shown here is derived from an EMBL/GenBank/DDBJ whole genome shotgun (WGS) entry which is preliminary data.</text>
</comment>
<dbReference type="Gene3D" id="3.40.50.1820">
    <property type="entry name" value="alpha/beta hydrolase"/>
    <property type="match status" value="1"/>
</dbReference>
<dbReference type="EMBL" id="BMIG01000005">
    <property type="protein sequence ID" value="GGA97183.1"/>
    <property type="molecule type" value="Genomic_DNA"/>
</dbReference>
<sequence>MNRSDAAWLDRMYNNRALVPEHATYLSRWAESSARVRATQACTLDIAFGSSAAETLDVFPARKGASGGAPVLVFVHGGYWRSLDKSDHSFLAPALNAASACVVMPNYDLCPAVTIPDIALQMVHALAWIWRNIARFGGDPERITVVGHSAGGHLAAMLLACLWKKHASDLPADLVKNALSVSGLYELESVMHTPFLKDSLRLTPKQVAQASPAWFPAPSQGVLYSVAGADESAEFLRHNALIERAWGSKIVPVREALLGLNHFSIVEALVQPGHRLHQLALQLIAATA</sequence>
<gene>
    <name evidence="3" type="ORF">GCM10011496_17840</name>
</gene>
<dbReference type="InterPro" id="IPR019826">
    <property type="entry name" value="Carboxylesterase_B_AS"/>
</dbReference>
<keyword evidence="4" id="KW-1185">Reference proteome</keyword>
<dbReference type="AlphaFoldDB" id="A0A916WFZ5"/>
<evidence type="ECO:0000313" key="4">
    <source>
        <dbReference type="Proteomes" id="UP000620596"/>
    </source>
</evidence>
<accession>A0A916WFZ5</accession>
<dbReference type="PROSITE" id="PS00122">
    <property type="entry name" value="CARBOXYLESTERASE_B_1"/>
    <property type="match status" value="1"/>
</dbReference>
<keyword evidence="1" id="KW-0378">Hydrolase</keyword>
<dbReference type="InterPro" id="IPR050300">
    <property type="entry name" value="GDXG_lipolytic_enzyme"/>
</dbReference>
<evidence type="ECO:0000313" key="3">
    <source>
        <dbReference type="EMBL" id="GGA97183.1"/>
    </source>
</evidence>
<dbReference type="InterPro" id="IPR029058">
    <property type="entry name" value="AB_hydrolase_fold"/>
</dbReference>
<proteinExistence type="predicted"/>
<dbReference type="SUPFAM" id="SSF53474">
    <property type="entry name" value="alpha/beta-Hydrolases"/>
    <property type="match status" value="1"/>
</dbReference>
<reference evidence="3" key="1">
    <citation type="journal article" date="2014" name="Int. J. Syst. Evol. Microbiol.">
        <title>Complete genome sequence of Corynebacterium casei LMG S-19264T (=DSM 44701T), isolated from a smear-ripened cheese.</title>
        <authorList>
            <consortium name="US DOE Joint Genome Institute (JGI-PGF)"/>
            <person name="Walter F."/>
            <person name="Albersmeier A."/>
            <person name="Kalinowski J."/>
            <person name="Ruckert C."/>
        </authorList>
    </citation>
    <scope>NUCLEOTIDE SEQUENCE</scope>
    <source>
        <strain evidence="3">CGMCC 1.15322</strain>
    </source>
</reference>
<evidence type="ECO:0000259" key="2">
    <source>
        <dbReference type="Pfam" id="PF07859"/>
    </source>
</evidence>
<name>A0A916WFZ5_9BURK</name>
<organism evidence="3 4">
    <name type="scientific">Polaromonas eurypsychrophila</name>
    <dbReference type="NCBI Taxonomy" id="1614635"/>
    <lineage>
        <taxon>Bacteria</taxon>
        <taxon>Pseudomonadati</taxon>
        <taxon>Pseudomonadota</taxon>
        <taxon>Betaproteobacteria</taxon>
        <taxon>Burkholderiales</taxon>
        <taxon>Comamonadaceae</taxon>
        <taxon>Polaromonas</taxon>
    </lineage>
</organism>
<feature type="domain" description="Alpha/beta hydrolase fold-3" evidence="2">
    <location>
        <begin position="72"/>
        <end position="185"/>
    </location>
</feature>
<dbReference type="GO" id="GO:0016787">
    <property type="term" value="F:hydrolase activity"/>
    <property type="evidence" value="ECO:0007669"/>
    <property type="project" value="UniProtKB-KW"/>
</dbReference>
<protein>
    <submittedName>
        <fullName evidence="3">Esterase</fullName>
    </submittedName>
</protein>